<accession>A0A399EJ22</accession>
<keyword evidence="3" id="KW-0456">Lyase</keyword>
<dbReference type="GO" id="GO:0006355">
    <property type="term" value="P:regulation of DNA-templated transcription"/>
    <property type="evidence" value="ECO:0007669"/>
    <property type="project" value="TreeGrafter"/>
</dbReference>
<keyword evidence="1" id="KW-0812">Transmembrane</keyword>
<feature type="transmembrane region" description="Helical" evidence="1">
    <location>
        <begin position="411"/>
        <end position="433"/>
    </location>
</feature>
<keyword evidence="1" id="KW-1133">Transmembrane helix</keyword>
<proteinExistence type="predicted"/>
<dbReference type="PANTHER" id="PTHR43130:SF14">
    <property type="entry name" value="DJ-1_PFPI DOMAIN-CONTAINING PROTEIN"/>
    <property type="match status" value="1"/>
</dbReference>
<keyword evidence="4" id="KW-1185">Reference proteome</keyword>
<dbReference type="Proteomes" id="UP000265715">
    <property type="component" value="Unassembled WGS sequence"/>
</dbReference>
<dbReference type="InterPro" id="IPR052158">
    <property type="entry name" value="INH-QAR"/>
</dbReference>
<dbReference type="CDD" id="cd03139">
    <property type="entry name" value="GATase1_PfpI_2"/>
    <property type="match status" value="1"/>
</dbReference>
<dbReference type="InterPro" id="IPR029062">
    <property type="entry name" value="Class_I_gatase-like"/>
</dbReference>
<dbReference type="Pfam" id="PF01965">
    <property type="entry name" value="DJ-1_PfpI"/>
    <property type="match status" value="1"/>
</dbReference>
<reference evidence="3 4" key="1">
    <citation type="submission" date="2018-08" db="EMBL/GenBank/DDBJ databases">
        <title>Meiothermus terrae DSM 26712 genome sequencing project.</title>
        <authorList>
            <person name="Da Costa M.S."/>
            <person name="Albuquerque L."/>
            <person name="Raposo P."/>
            <person name="Froufe H.J.C."/>
            <person name="Barroso C.S."/>
            <person name="Egas C."/>
        </authorList>
    </citation>
    <scope>NUCLEOTIDE SEQUENCE [LARGE SCALE GENOMIC DNA]</scope>
    <source>
        <strain evidence="3 4">DSM 26712</strain>
    </source>
</reference>
<dbReference type="EMBL" id="QXDL01000087">
    <property type="protein sequence ID" value="RIH83676.1"/>
    <property type="molecule type" value="Genomic_DNA"/>
</dbReference>
<keyword evidence="1" id="KW-0472">Membrane</keyword>
<sequence>MRRALAVLLYSLAFLLPVLIAGGLGSWASMRATMSPAPRELVSRAEPAARPPYDPRKPTVAVVLGEGVSEVTDVLGPYALFAQTGAYNVYAVASSRALRTLSGNLDLLPHFAFAELEALLGRAPDVVVVPAMLEVGSPANRPVLEWLREQARATLLFSWCTGAEVLAAAGVLDGKDATTHWADLGRLAARYPRVRWRAGVRYVDAGTVLTSAGLLSGIDATLYLLAKRHGPAMAQAVARRIHYPTPEFLRDPRMQPFTFRPPDGIYLLNTAFKWRKREAGVWLYAGVGELELAAVFDVHAGSFTHTLHTFGTGAVRSRHGLYLVPRYTPAGLPPVDRVLVPGAAGDLDPEARGHLAARQPRAGITYLHAAPAFAFDPALQDLARQENLPTALFAAKRLEYRQRLELSGPGWPPGLLALPLLLGAAGAGCAFVLRRRLGRHVGKHPLPGATSP</sequence>
<evidence type="ECO:0000313" key="4">
    <source>
        <dbReference type="Proteomes" id="UP000265715"/>
    </source>
</evidence>
<dbReference type="Gene3D" id="3.40.50.880">
    <property type="match status" value="2"/>
</dbReference>
<protein>
    <submittedName>
        <fullName evidence="3">Isonitrile hydratase</fullName>
        <ecNumber evidence="3">4.2.1.103</ecNumber>
    </submittedName>
</protein>
<organism evidence="3 4">
    <name type="scientific">Calidithermus terrae</name>
    <dbReference type="NCBI Taxonomy" id="1408545"/>
    <lineage>
        <taxon>Bacteria</taxon>
        <taxon>Thermotogati</taxon>
        <taxon>Deinococcota</taxon>
        <taxon>Deinococci</taxon>
        <taxon>Thermales</taxon>
        <taxon>Thermaceae</taxon>
        <taxon>Calidithermus</taxon>
    </lineage>
</organism>
<gene>
    <name evidence="3" type="primary">inhA</name>
    <name evidence="3" type="ORF">Mterra_02216</name>
</gene>
<dbReference type="RefSeq" id="WP_119315274.1">
    <property type="nucleotide sequence ID" value="NZ_QXDL01000087.1"/>
</dbReference>
<dbReference type="SUPFAM" id="SSF52317">
    <property type="entry name" value="Class I glutamine amidotransferase-like"/>
    <property type="match status" value="1"/>
</dbReference>
<dbReference type="InterPro" id="IPR002818">
    <property type="entry name" value="DJ-1/PfpI"/>
</dbReference>
<dbReference type="EC" id="4.2.1.103" evidence="3"/>
<evidence type="ECO:0000256" key="1">
    <source>
        <dbReference type="SAM" id="Phobius"/>
    </source>
</evidence>
<name>A0A399EJ22_9DEIN</name>
<dbReference type="AlphaFoldDB" id="A0A399EJ22"/>
<feature type="domain" description="DJ-1/PfpI" evidence="2">
    <location>
        <begin position="59"/>
        <end position="222"/>
    </location>
</feature>
<dbReference type="GO" id="GO:0050549">
    <property type="term" value="F:cyclohexyl-isocyanide hydratase activity"/>
    <property type="evidence" value="ECO:0007669"/>
    <property type="project" value="UniProtKB-EC"/>
</dbReference>
<dbReference type="OrthoDB" id="6382410at2"/>
<comment type="caution">
    <text evidence="3">The sequence shown here is derived from an EMBL/GenBank/DDBJ whole genome shotgun (WGS) entry which is preliminary data.</text>
</comment>
<evidence type="ECO:0000313" key="3">
    <source>
        <dbReference type="EMBL" id="RIH83676.1"/>
    </source>
</evidence>
<evidence type="ECO:0000259" key="2">
    <source>
        <dbReference type="Pfam" id="PF01965"/>
    </source>
</evidence>
<dbReference type="PANTHER" id="PTHR43130">
    <property type="entry name" value="ARAC-FAMILY TRANSCRIPTIONAL REGULATOR"/>
    <property type="match status" value="1"/>
</dbReference>